<organism evidence="3 4">
    <name type="scientific">Pinctada imbricata</name>
    <name type="common">Atlantic pearl-oyster</name>
    <name type="synonym">Pinctada martensii</name>
    <dbReference type="NCBI Taxonomy" id="66713"/>
    <lineage>
        <taxon>Eukaryota</taxon>
        <taxon>Metazoa</taxon>
        <taxon>Spiralia</taxon>
        <taxon>Lophotrochozoa</taxon>
        <taxon>Mollusca</taxon>
        <taxon>Bivalvia</taxon>
        <taxon>Autobranchia</taxon>
        <taxon>Pteriomorphia</taxon>
        <taxon>Pterioida</taxon>
        <taxon>Pterioidea</taxon>
        <taxon>Pteriidae</taxon>
        <taxon>Pinctada</taxon>
    </lineage>
</organism>
<feature type="region of interest" description="Disordered" evidence="1">
    <location>
        <begin position="442"/>
        <end position="515"/>
    </location>
</feature>
<evidence type="ECO:0000259" key="2">
    <source>
        <dbReference type="PROSITE" id="PS50097"/>
    </source>
</evidence>
<comment type="caution">
    <text evidence="3">The sequence shown here is derived from an EMBL/GenBank/DDBJ whole genome shotgun (WGS) entry which is preliminary data.</text>
</comment>
<dbReference type="EMBL" id="VSWD01000013">
    <property type="protein sequence ID" value="KAK3084875.1"/>
    <property type="molecule type" value="Genomic_DNA"/>
</dbReference>
<gene>
    <name evidence="3" type="ORF">FSP39_020612</name>
</gene>
<feature type="compositionally biased region" description="Basic and acidic residues" evidence="1">
    <location>
        <begin position="464"/>
        <end position="477"/>
    </location>
</feature>
<dbReference type="AlphaFoldDB" id="A0AA89BMV9"/>
<dbReference type="SMART" id="SM00225">
    <property type="entry name" value="BTB"/>
    <property type="match status" value="1"/>
</dbReference>
<feature type="domain" description="BTB" evidence="2">
    <location>
        <begin position="24"/>
        <end position="88"/>
    </location>
</feature>
<dbReference type="InterPro" id="IPR000210">
    <property type="entry name" value="BTB/POZ_dom"/>
</dbReference>
<dbReference type="SUPFAM" id="SSF54695">
    <property type="entry name" value="POZ domain"/>
    <property type="match status" value="1"/>
</dbReference>
<feature type="region of interest" description="Disordered" evidence="1">
    <location>
        <begin position="897"/>
        <end position="946"/>
    </location>
</feature>
<dbReference type="PANTHER" id="PTHR24410">
    <property type="entry name" value="HL07962P-RELATED"/>
    <property type="match status" value="1"/>
</dbReference>
<protein>
    <recommendedName>
        <fullName evidence="2">BTB domain-containing protein</fullName>
    </recommendedName>
</protein>
<evidence type="ECO:0000313" key="4">
    <source>
        <dbReference type="Proteomes" id="UP001186944"/>
    </source>
</evidence>
<sequence length="1094" mass="126740">MFGTEETKIGPTIFKKLWEADAGKDISFIVNGRTVRCHRCIVQAASKEFEKLLNERGNICEITIDEICYDTFYKVIQYIYTDELCLNDSHVLDYMEAAKRFLIEPLNALCLKYIEGKITPELCWKLLAFTRVSKWKEDVNKPVALRFIAKNPSKCKLQESTESFSISEWKLMIETAISEKEYSSIDNDTFIRKLIACVESDSVASVDGTLQISRVLEKAIPLFDKYIRCDNALPIYSLCQRHSCVNLRKLAVAHLKDISLSKCLLCSTDKWLFDSIIDDLCNLPDCKSSPFSRQCGDVILSWLRQHKTDQNHILALFTKYSNQMSETINNENVMEIFRTARSCGSSVVECLLFIDENITGLTDCLLDSSGEEIQSIANFCSDKYSEDVDSERKKLKKILECFLKLVENETSDEENVFISLDAFLENWDDKVLDTRKMRQKVQSEKKASVSSSNESATASSQIDQKSKSEIIKNERTTKKNVTNSELGGSRDDSVSRLRIGEKDMTPGENVDQSDLERSSDVILPVIGECEIEPRYESKDHSETCRLEHRRAFGKLLSKWIIKNRGSHSNSIKTCVDVLIENHLVYLADIISSENIETMYTLAIERNQKGLEVICFSYILENFKDSVYMMLNLPFQRFSSLLVSVSKLYKGSVCVQSTLGKITTCWMAPISDDFRYYAGKKLRFDDVSRLCKRDVLDENIVIGKLEPLIGAMLNEKSNLHYLVISLMISAKLKKKESYKRIQERCLLEFDSMAQEDYFVSIPANELIAIIANMRRRYNYHLGDRILNAVIYWFTRISPTHRYMNLHFHQVEDRKDDFIKLVSLLCLDNIEIWTADVNRESAESESILESKKKWLDEYERTYGKEIVKTRKVNHKKKHEYNVTTNSHMDSEQTYAKVLQSERDDNERDRINRKRFNRSDSNTEDNLESRPNQESTYERSNNGRMNGYKHRERQGFRFTPTPKGNKVDLIKDTEEFCRKLRLRECFQDNDYDDGSLVRNRSNFKPKTNRDKHLEDYINCLKSSAQTNPNNQNIKDNISRSERNAIENLSNDATFVIKEADKGGAICIMDREHYKKMVMDQLNDRNFYHELTSPEDAT</sequence>
<dbReference type="InterPro" id="IPR011333">
    <property type="entry name" value="SKP1/BTB/POZ_sf"/>
</dbReference>
<feature type="compositionally biased region" description="Basic and acidic residues" evidence="1">
    <location>
        <begin position="897"/>
        <end position="907"/>
    </location>
</feature>
<feature type="compositionally biased region" description="Basic and acidic residues" evidence="1">
    <location>
        <begin position="488"/>
        <end position="505"/>
    </location>
</feature>
<evidence type="ECO:0000313" key="3">
    <source>
        <dbReference type="EMBL" id="KAK3084875.1"/>
    </source>
</evidence>
<dbReference type="CDD" id="cd18186">
    <property type="entry name" value="BTB_POZ_ZBTB_KLHL-like"/>
    <property type="match status" value="1"/>
</dbReference>
<dbReference type="Pfam" id="PF00651">
    <property type="entry name" value="BTB"/>
    <property type="match status" value="1"/>
</dbReference>
<reference evidence="3" key="1">
    <citation type="submission" date="2019-08" db="EMBL/GenBank/DDBJ databases">
        <title>The improved chromosome-level genome for the pearl oyster Pinctada fucata martensii using PacBio sequencing and Hi-C.</title>
        <authorList>
            <person name="Zheng Z."/>
        </authorList>
    </citation>
    <scope>NUCLEOTIDE SEQUENCE</scope>
    <source>
        <strain evidence="3">ZZ-2019</strain>
        <tissue evidence="3">Adductor muscle</tissue>
    </source>
</reference>
<name>A0AA89BMV9_PINIB</name>
<dbReference type="Gene3D" id="3.30.710.10">
    <property type="entry name" value="Potassium Channel Kv1.1, Chain A"/>
    <property type="match status" value="1"/>
</dbReference>
<dbReference type="PANTHER" id="PTHR24410:SF23">
    <property type="entry name" value="BTB DOMAIN-CONTAINING PROTEIN-RELATED"/>
    <property type="match status" value="1"/>
</dbReference>
<evidence type="ECO:0000256" key="1">
    <source>
        <dbReference type="SAM" id="MobiDB-lite"/>
    </source>
</evidence>
<feature type="compositionally biased region" description="Polar residues" evidence="1">
    <location>
        <begin position="926"/>
        <end position="941"/>
    </location>
</feature>
<dbReference type="Proteomes" id="UP001186944">
    <property type="component" value="Unassembled WGS sequence"/>
</dbReference>
<proteinExistence type="predicted"/>
<keyword evidence="4" id="KW-1185">Reference proteome</keyword>
<accession>A0AA89BMV9</accession>
<dbReference type="InterPro" id="IPR051481">
    <property type="entry name" value="BTB-POZ/Galectin-3-binding"/>
</dbReference>
<dbReference type="PROSITE" id="PS50097">
    <property type="entry name" value="BTB"/>
    <property type="match status" value="1"/>
</dbReference>
<feature type="compositionally biased region" description="Low complexity" evidence="1">
    <location>
        <begin position="448"/>
        <end position="461"/>
    </location>
</feature>